<dbReference type="EMBL" id="JACRKR010000133">
    <property type="protein sequence ID" value="MBI5078915.1"/>
    <property type="molecule type" value="Genomic_DNA"/>
</dbReference>
<gene>
    <name evidence="2" type="ORF">HZB08_02715</name>
</gene>
<evidence type="ECO:0000256" key="1">
    <source>
        <dbReference type="SAM" id="SignalP"/>
    </source>
</evidence>
<sequence length="506" mass="58037">MIKFPGRVIFVICHLSFVISASYAQLKDLTITADRVSFEKEKNRVEAEGSVEVVYRDVRVNGSHLIYNASTEAVFADRGFNLFYEGISIEGQTLDYRLRKKEGKASSVKFLYQGLQLGGEKINVAVERFQLKDANFTTCSLTEPHYRVTAAEVNLYPRYGWLVAYWGLFWLGRFPLVPMPTYIYDFRAGERAGKNLPPFPEIGSNDDDGSYVNEKLAWYLRRELSGTYSLGYAANKGFNAGINANYMADDRNEGDIRLNWNPKNQTFGGITHRYSFGSEVAPEKAGPLSGFLNFPRYHRYELETTLSSHERINYQRVSFYPDLVLRSRRGEISEGIHYDFEIRAGRVEEEGNTVLLRAGGKAEFYRDFQEIGLWRDGRITPNLKIDFLAYSNGGRWSKPSVGVDLTKNFSRDLALEMNYFHFLFVDGGSPFNFENYRFRAANRLKSSLLFKMGETAVAAAASYFLDNWSPEDIDYSLFFKLHCYDLMVSYRSLRREFTLGFSLAGR</sequence>
<name>A0A9D6UNK2_UNCSA</name>
<dbReference type="GO" id="GO:0009279">
    <property type="term" value="C:cell outer membrane"/>
    <property type="evidence" value="ECO:0007669"/>
    <property type="project" value="TreeGrafter"/>
</dbReference>
<proteinExistence type="predicted"/>
<reference evidence="2" key="1">
    <citation type="submission" date="2020-07" db="EMBL/GenBank/DDBJ databases">
        <title>Huge and variable diversity of episymbiotic CPR bacteria and DPANN archaea in groundwater ecosystems.</title>
        <authorList>
            <person name="He C.Y."/>
            <person name="Keren R."/>
            <person name="Whittaker M."/>
            <person name="Farag I.F."/>
            <person name="Doudna J."/>
            <person name="Cate J.H.D."/>
            <person name="Banfield J.F."/>
        </authorList>
    </citation>
    <scope>NUCLEOTIDE SEQUENCE</scope>
    <source>
        <strain evidence="2">NC_groundwater_1860_Pr3_B-0.1um_51_7</strain>
    </source>
</reference>
<protein>
    <submittedName>
        <fullName evidence="2">LPS-assembly protein LptD</fullName>
    </submittedName>
</protein>
<accession>A0A9D6UNK2</accession>
<dbReference type="Proteomes" id="UP000808761">
    <property type="component" value="Unassembled WGS sequence"/>
</dbReference>
<feature type="signal peptide" evidence="1">
    <location>
        <begin position="1"/>
        <end position="24"/>
    </location>
</feature>
<dbReference type="PANTHER" id="PTHR30189">
    <property type="entry name" value="LPS-ASSEMBLY PROTEIN"/>
    <property type="match status" value="1"/>
</dbReference>
<keyword evidence="1" id="KW-0732">Signal</keyword>
<dbReference type="PANTHER" id="PTHR30189:SF1">
    <property type="entry name" value="LPS-ASSEMBLY PROTEIN LPTD"/>
    <property type="match status" value="1"/>
</dbReference>
<comment type="caution">
    <text evidence="2">The sequence shown here is derived from an EMBL/GenBank/DDBJ whole genome shotgun (WGS) entry which is preliminary data.</text>
</comment>
<organism evidence="2 3">
    <name type="scientific">Candidatus Saganbacteria bacterium</name>
    <dbReference type="NCBI Taxonomy" id="2575572"/>
    <lineage>
        <taxon>Bacteria</taxon>
        <taxon>Bacillati</taxon>
        <taxon>Saganbacteria</taxon>
    </lineage>
</organism>
<evidence type="ECO:0000313" key="3">
    <source>
        <dbReference type="Proteomes" id="UP000808761"/>
    </source>
</evidence>
<dbReference type="AlphaFoldDB" id="A0A9D6UNK2"/>
<evidence type="ECO:0000313" key="2">
    <source>
        <dbReference type="EMBL" id="MBI5078915.1"/>
    </source>
</evidence>
<dbReference type="GO" id="GO:1990351">
    <property type="term" value="C:transporter complex"/>
    <property type="evidence" value="ECO:0007669"/>
    <property type="project" value="TreeGrafter"/>
</dbReference>
<feature type="chain" id="PRO_5038933988" evidence="1">
    <location>
        <begin position="25"/>
        <end position="506"/>
    </location>
</feature>
<dbReference type="InterPro" id="IPR050218">
    <property type="entry name" value="LptD"/>
</dbReference>